<proteinExistence type="predicted"/>
<sequence length="772" mass="89366">MGTKFIRLLLLGLIILSLRTSLANTHTLKIGINAFEKQLHTAYIQHSRFAIINKDFQEIFDEKIENEEIDFLTDTEMVYQKVQKFLNLKIEALKKLTITAEDTSAEVLQKLSHIKYKTFYARLQDNIGQYVIDAKICKEHRLRLNDSLVTGSTFENILSEDDPRSKSKAGVHVAVESYHCLEGLIKDFNWTAHPNLRHTFVENEKNDDQISRQYIGTYSGLTKLYPAKAWVVEPKIYTYDLYDPRYRPWFYAAESAPKDILLLLDFSGSAKGQTQHLTKMTVLHVLSTLNPNDYINAIWFNSRKDLVMKNCFEGFVPATTRNKRLLRNLLENIEDKDQAFIGPALEMSYDQFIKLTNMSDTYSSGGHKLIMLFSDGIEEWPVSVIKNYTNDHPDEIVRIFGFSMGYGVGEQPPLNWMACKTDAEYTIIDSVADVKLNSRFYLDKLSEVLSHSYRANPQIKNRPISFTTPYMDAQKHGAVLSLSMPILNKADKDSNGFIGVAGIDFKLSSLADLIKLPNSNFYAFIIDNNGIVYYHPKLKIPKNDYYAIRRTACRNIKNKYRHGMRVVFGKTNEEVLKLMGLTDSIPTTDILEIEYYSKKFEEFRTNMIDQHCGEVIEDDTREYRCLVLEGTPLIIGFVYRKEEPTFKFAEAPQNFVVHPSFNDITYYDTDMKTFCNRSLADNDSINKIVEMASYTDNRCKDEQTVFFHYLNAIANWVNSWYGKQGNINNCSSIHIPRDFNQKHYYLSFIQTRKNFNVVFPDVKCMFVFRLAY</sequence>
<accession>A0AC35U714</accession>
<protein>
    <submittedName>
        <fullName evidence="2">VWFA domain-containing protein</fullName>
    </submittedName>
</protein>
<dbReference type="WBParaSite" id="RSKR_0000855400.1">
    <property type="protein sequence ID" value="RSKR_0000855400.1"/>
    <property type="gene ID" value="RSKR_0000855400"/>
</dbReference>
<organism evidence="1 2">
    <name type="scientific">Rhabditophanes sp. KR3021</name>
    <dbReference type="NCBI Taxonomy" id="114890"/>
    <lineage>
        <taxon>Eukaryota</taxon>
        <taxon>Metazoa</taxon>
        <taxon>Ecdysozoa</taxon>
        <taxon>Nematoda</taxon>
        <taxon>Chromadorea</taxon>
        <taxon>Rhabditida</taxon>
        <taxon>Tylenchina</taxon>
        <taxon>Panagrolaimomorpha</taxon>
        <taxon>Strongyloidoidea</taxon>
        <taxon>Alloionematidae</taxon>
        <taxon>Rhabditophanes</taxon>
    </lineage>
</organism>
<name>A0AC35U714_9BILA</name>
<evidence type="ECO:0000313" key="1">
    <source>
        <dbReference type="Proteomes" id="UP000095286"/>
    </source>
</evidence>
<evidence type="ECO:0000313" key="2">
    <source>
        <dbReference type="WBParaSite" id="RSKR_0000855400.1"/>
    </source>
</evidence>
<reference evidence="2" key="1">
    <citation type="submission" date="2016-11" db="UniProtKB">
        <authorList>
            <consortium name="WormBaseParasite"/>
        </authorList>
    </citation>
    <scope>IDENTIFICATION</scope>
    <source>
        <strain evidence="2">KR3021</strain>
    </source>
</reference>
<dbReference type="Proteomes" id="UP000095286">
    <property type="component" value="Unplaced"/>
</dbReference>